<dbReference type="EMBL" id="BARV01007693">
    <property type="protein sequence ID" value="GAI11427.1"/>
    <property type="molecule type" value="Genomic_DNA"/>
</dbReference>
<evidence type="ECO:0000256" key="1">
    <source>
        <dbReference type="SAM" id="MobiDB-lite"/>
    </source>
</evidence>
<name>X1KWF2_9ZZZZ</name>
<gene>
    <name evidence="2" type="ORF">S06H3_15619</name>
</gene>
<protein>
    <submittedName>
        <fullName evidence="2">Uncharacterized protein</fullName>
    </submittedName>
</protein>
<feature type="non-terminal residue" evidence="2">
    <location>
        <position position="57"/>
    </location>
</feature>
<reference evidence="2" key="1">
    <citation type="journal article" date="2014" name="Front. Microbiol.">
        <title>High frequency of phylogenetically diverse reductive dehalogenase-homologous genes in deep subseafloor sedimentary metagenomes.</title>
        <authorList>
            <person name="Kawai M."/>
            <person name="Futagami T."/>
            <person name="Toyoda A."/>
            <person name="Takaki Y."/>
            <person name="Nishi S."/>
            <person name="Hori S."/>
            <person name="Arai W."/>
            <person name="Tsubouchi T."/>
            <person name="Morono Y."/>
            <person name="Uchiyama I."/>
            <person name="Ito T."/>
            <person name="Fujiyama A."/>
            <person name="Inagaki F."/>
            <person name="Takami H."/>
        </authorList>
    </citation>
    <scope>NUCLEOTIDE SEQUENCE</scope>
    <source>
        <strain evidence="2">Expedition CK06-06</strain>
    </source>
</reference>
<feature type="region of interest" description="Disordered" evidence="1">
    <location>
        <begin position="36"/>
        <end position="57"/>
    </location>
</feature>
<comment type="caution">
    <text evidence="2">The sequence shown here is derived from an EMBL/GenBank/DDBJ whole genome shotgun (WGS) entry which is preliminary data.</text>
</comment>
<sequence>MYESDKLRRLAGDSFPSHLLSGRGIDIGCGGDIVSPNAEPFDKNHGDANNISLYKKT</sequence>
<evidence type="ECO:0000313" key="2">
    <source>
        <dbReference type="EMBL" id="GAI11427.1"/>
    </source>
</evidence>
<accession>X1KWF2</accession>
<organism evidence="2">
    <name type="scientific">marine sediment metagenome</name>
    <dbReference type="NCBI Taxonomy" id="412755"/>
    <lineage>
        <taxon>unclassified sequences</taxon>
        <taxon>metagenomes</taxon>
        <taxon>ecological metagenomes</taxon>
    </lineage>
</organism>
<proteinExistence type="predicted"/>
<dbReference type="AlphaFoldDB" id="X1KWF2"/>
<feature type="compositionally biased region" description="Polar residues" evidence="1">
    <location>
        <begin position="47"/>
        <end position="57"/>
    </location>
</feature>